<accession>A0A0H5Q613</accession>
<proteinExistence type="predicted"/>
<dbReference type="AlphaFoldDB" id="A0A0H5Q613"/>
<dbReference type="EMBL" id="LN854103">
    <property type="protein sequence ID" value="CRY97476.1"/>
    <property type="molecule type" value="Genomic_DNA"/>
</dbReference>
<protein>
    <submittedName>
        <fullName evidence="1">Uncharacterized protein</fullName>
    </submittedName>
</protein>
<evidence type="ECO:0000313" key="1">
    <source>
        <dbReference type="EMBL" id="CRY97476.1"/>
    </source>
</evidence>
<sequence>MPSVFQVRVEWTGLRGPSALSVLNFGLVGEDAAAYAQSCASATYDLLIGLSAVITEQVTMQVQTDVQEFNDETATLLNVYPTTSLEVAGDTAGDPMPALNQGLVRANTGAVRNGRRVIGHTFIPGLTEAQNTLGMISSGVLTVIDAEFELFRNDDVMPVVWSRPSVAHPAGASYPIATYRTDASWSFLSSRRS</sequence>
<organism evidence="1">
    <name type="scientific">uncultured prokaryote</name>
    <dbReference type="NCBI Taxonomy" id="198431"/>
    <lineage>
        <taxon>unclassified sequences</taxon>
        <taxon>environmental samples</taxon>
    </lineage>
</organism>
<reference evidence="1" key="2">
    <citation type="submission" date="2015-07" db="EMBL/GenBank/DDBJ databases">
        <title>Plasmids, circular viruses and viroids from rat gut.</title>
        <authorList>
            <person name="Jorgensen T.J."/>
            <person name="Hansen M.A."/>
            <person name="Xu Z."/>
            <person name="Tabak M.A."/>
            <person name="Sorensen S.J."/>
            <person name="Hansen L.H."/>
        </authorList>
    </citation>
    <scope>NUCLEOTIDE SEQUENCE</scope>
    <source>
        <strain evidence="1">RGFK1575</strain>
    </source>
</reference>
<reference evidence="1" key="1">
    <citation type="submission" date="2015-06" db="EMBL/GenBank/DDBJ databases">
        <authorList>
            <person name="Joergensen T."/>
        </authorList>
    </citation>
    <scope>NUCLEOTIDE SEQUENCE</scope>
    <source>
        <strain evidence="1">RGFK1575</strain>
    </source>
</reference>
<name>A0A0H5Q613_9ZZZZ</name>